<evidence type="ECO:0000313" key="1">
    <source>
        <dbReference type="EMBL" id="KAG1788859.1"/>
    </source>
</evidence>
<keyword evidence="2" id="KW-1185">Reference proteome</keyword>
<dbReference type="OrthoDB" id="2603924at2759"/>
<proteinExistence type="predicted"/>
<dbReference type="GeneID" id="64592225"/>
<dbReference type="EMBL" id="JABBWE010000064">
    <property type="protein sequence ID" value="KAG1788859.1"/>
    <property type="molecule type" value="Genomic_DNA"/>
</dbReference>
<comment type="caution">
    <text evidence="1">The sequence shown here is derived from an EMBL/GenBank/DDBJ whole genome shotgun (WGS) entry which is preliminary data.</text>
</comment>
<accession>A0A9P7DDX2</accession>
<evidence type="ECO:0000313" key="2">
    <source>
        <dbReference type="Proteomes" id="UP000719766"/>
    </source>
</evidence>
<name>A0A9P7DDX2_9AGAM</name>
<gene>
    <name evidence="1" type="ORF">HD556DRAFT_1244609</name>
</gene>
<organism evidence="1 2">
    <name type="scientific">Suillus plorans</name>
    <dbReference type="NCBI Taxonomy" id="116603"/>
    <lineage>
        <taxon>Eukaryota</taxon>
        <taxon>Fungi</taxon>
        <taxon>Dikarya</taxon>
        <taxon>Basidiomycota</taxon>
        <taxon>Agaricomycotina</taxon>
        <taxon>Agaricomycetes</taxon>
        <taxon>Agaricomycetidae</taxon>
        <taxon>Boletales</taxon>
        <taxon>Suillineae</taxon>
        <taxon>Suillaceae</taxon>
        <taxon>Suillus</taxon>
    </lineage>
</organism>
<dbReference type="Proteomes" id="UP000719766">
    <property type="component" value="Unassembled WGS sequence"/>
</dbReference>
<protein>
    <submittedName>
        <fullName evidence="1">Uncharacterized protein</fullName>
    </submittedName>
</protein>
<dbReference type="RefSeq" id="XP_041156020.1">
    <property type="nucleotide sequence ID" value="XM_041298461.1"/>
</dbReference>
<dbReference type="AlphaFoldDB" id="A0A9P7DDX2"/>
<reference evidence="1" key="1">
    <citation type="journal article" date="2020" name="New Phytol.">
        <title>Comparative genomics reveals dynamic genome evolution in host specialist ectomycorrhizal fungi.</title>
        <authorList>
            <person name="Lofgren L.A."/>
            <person name="Nguyen N.H."/>
            <person name="Vilgalys R."/>
            <person name="Ruytinx J."/>
            <person name="Liao H.L."/>
            <person name="Branco S."/>
            <person name="Kuo A."/>
            <person name="LaButti K."/>
            <person name="Lipzen A."/>
            <person name="Andreopoulos W."/>
            <person name="Pangilinan J."/>
            <person name="Riley R."/>
            <person name="Hundley H."/>
            <person name="Na H."/>
            <person name="Barry K."/>
            <person name="Grigoriev I.V."/>
            <person name="Stajich J.E."/>
            <person name="Kennedy P.G."/>
        </authorList>
    </citation>
    <scope>NUCLEOTIDE SEQUENCE</scope>
    <source>
        <strain evidence="1">S12</strain>
    </source>
</reference>
<sequence length="446" mass="50832">MQYPDEINDLAQLTMEEFVGHSQHLFNQIKDLPSEVDFIRFVLAGRVGQQAADEPDQHHITLNCLQGLPPLPQTRISRDLDSAIGISRTLPYTSALAIWPIPPFKEMLTKDNHTQSHAYDAQGDRIFVPMHKIPNVPLGKVQQRHVVRIFFPRLYSADGVVLVSQEDLALLYDHCLRPTLLEVLPEFADRAPTSYAAAYMQSKTRAGGLAFNTLDIPWNRLEEVAEILLAKLQEQKPAFRDAYFVHELRGTKGSTIHDGEKDWERQMAFEEMFEHVDVDNLNPREWLVDVALTIGVDGHVPELLQVLELPFDQAQYCVCTPDQWKMHFDRIFPSSVQEARASGQNFPSCSYYKSYIALASTVNDAGLVKIRCALRKEFDKLAWAPWTSTDRMWGTGAKTSRAWKVLPREKKGGPMIAINPRRHNQRVSLRAFDQPDENDVTDAEEE</sequence>